<evidence type="ECO:0000256" key="6">
    <source>
        <dbReference type="ARBA" id="ARBA00022989"/>
    </source>
</evidence>
<gene>
    <name evidence="11" type="primary">LOC114332018</name>
</gene>
<dbReference type="GO" id="GO:0005549">
    <property type="term" value="F:odorant binding"/>
    <property type="evidence" value="ECO:0007669"/>
    <property type="project" value="InterPro"/>
</dbReference>
<name>A0A6P7FN06_DIAVI</name>
<dbReference type="PANTHER" id="PTHR21137:SF35">
    <property type="entry name" value="ODORANT RECEPTOR 19A-RELATED"/>
    <property type="match status" value="1"/>
</dbReference>
<evidence type="ECO:0000256" key="5">
    <source>
        <dbReference type="ARBA" id="ARBA00022725"/>
    </source>
</evidence>
<evidence type="ECO:0000256" key="4">
    <source>
        <dbReference type="ARBA" id="ARBA00022692"/>
    </source>
</evidence>
<feature type="transmembrane region" description="Helical" evidence="10">
    <location>
        <begin position="76"/>
        <end position="97"/>
    </location>
</feature>
<dbReference type="GO" id="GO:0007165">
    <property type="term" value="P:signal transduction"/>
    <property type="evidence" value="ECO:0007669"/>
    <property type="project" value="UniProtKB-KW"/>
</dbReference>
<comment type="caution">
    <text evidence="10">Lacks conserved residue(s) required for the propagation of feature annotation.</text>
</comment>
<dbReference type="Pfam" id="PF02949">
    <property type="entry name" value="7tm_6"/>
    <property type="match status" value="1"/>
</dbReference>
<evidence type="ECO:0000256" key="1">
    <source>
        <dbReference type="ARBA" id="ARBA00004651"/>
    </source>
</evidence>
<dbReference type="FunCoup" id="A0A6P7FN06">
    <property type="interactions" value="10"/>
</dbReference>
<keyword evidence="2" id="KW-1003">Cell membrane</keyword>
<keyword evidence="3 10" id="KW-0716">Sensory transduction</keyword>
<protein>
    <recommendedName>
        <fullName evidence="10">Odorant receptor</fullName>
    </recommendedName>
</protein>
<comment type="similarity">
    <text evidence="10">Belongs to the insect chemoreceptor superfamily. Heteromeric odorant receptor channel (TC 1.A.69) family.</text>
</comment>
<dbReference type="GO" id="GO:0004984">
    <property type="term" value="F:olfactory receptor activity"/>
    <property type="evidence" value="ECO:0007669"/>
    <property type="project" value="InterPro"/>
</dbReference>
<dbReference type="PANTHER" id="PTHR21137">
    <property type="entry name" value="ODORANT RECEPTOR"/>
    <property type="match status" value="1"/>
</dbReference>
<keyword evidence="6 10" id="KW-1133">Transmembrane helix</keyword>
<keyword evidence="5 10" id="KW-0552">Olfaction</keyword>
<evidence type="ECO:0000256" key="2">
    <source>
        <dbReference type="ARBA" id="ARBA00022475"/>
    </source>
</evidence>
<dbReference type="AlphaFoldDB" id="A0A6P7FN06"/>
<keyword evidence="4 10" id="KW-0812">Transmembrane</keyword>
<reference evidence="11" key="1">
    <citation type="submission" date="2025-08" db="UniProtKB">
        <authorList>
            <consortium name="RefSeq"/>
        </authorList>
    </citation>
    <scope>IDENTIFICATION</scope>
    <source>
        <tissue evidence="11">Whole insect</tissue>
    </source>
</reference>
<evidence type="ECO:0000256" key="3">
    <source>
        <dbReference type="ARBA" id="ARBA00022606"/>
    </source>
</evidence>
<feature type="transmembrane region" description="Helical" evidence="10">
    <location>
        <begin position="276"/>
        <end position="299"/>
    </location>
</feature>
<keyword evidence="8 10" id="KW-0675">Receptor</keyword>
<organism evidence="11">
    <name type="scientific">Diabrotica virgifera virgifera</name>
    <name type="common">western corn rootworm</name>
    <dbReference type="NCBI Taxonomy" id="50390"/>
    <lineage>
        <taxon>Eukaryota</taxon>
        <taxon>Metazoa</taxon>
        <taxon>Ecdysozoa</taxon>
        <taxon>Arthropoda</taxon>
        <taxon>Hexapoda</taxon>
        <taxon>Insecta</taxon>
        <taxon>Pterygota</taxon>
        <taxon>Neoptera</taxon>
        <taxon>Endopterygota</taxon>
        <taxon>Coleoptera</taxon>
        <taxon>Polyphaga</taxon>
        <taxon>Cucujiformia</taxon>
        <taxon>Chrysomeloidea</taxon>
        <taxon>Chrysomelidae</taxon>
        <taxon>Galerucinae</taxon>
        <taxon>Diabroticina</taxon>
        <taxon>Diabroticites</taxon>
        <taxon>Diabrotica</taxon>
    </lineage>
</organism>
<dbReference type="RefSeq" id="XP_028137516.1">
    <property type="nucleotide sequence ID" value="XM_028281715.1"/>
</dbReference>
<evidence type="ECO:0000256" key="9">
    <source>
        <dbReference type="ARBA" id="ARBA00023224"/>
    </source>
</evidence>
<dbReference type="InParanoid" id="A0A6P7FN06"/>
<evidence type="ECO:0000256" key="7">
    <source>
        <dbReference type="ARBA" id="ARBA00023136"/>
    </source>
</evidence>
<comment type="subcellular location">
    <subcellularLocation>
        <location evidence="1 10">Cell membrane</location>
        <topology evidence="1 10">Multi-pass membrane protein</topology>
    </subcellularLocation>
</comment>
<feature type="transmembrane region" description="Helical" evidence="10">
    <location>
        <begin position="130"/>
        <end position="154"/>
    </location>
</feature>
<keyword evidence="9 10" id="KW-0807">Transducer</keyword>
<proteinExistence type="inferred from homology"/>
<dbReference type="GO" id="GO:0005886">
    <property type="term" value="C:plasma membrane"/>
    <property type="evidence" value="ECO:0007669"/>
    <property type="project" value="UniProtKB-SubCell"/>
</dbReference>
<feature type="transmembrane region" description="Helical" evidence="10">
    <location>
        <begin position="308"/>
        <end position="335"/>
    </location>
</feature>
<evidence type="ECO:0000313" key="11">
    <source>
        <dbReference type="RefSeq" id="XP_028137516.1"/>
    </source>
</evidence>
<feature type="transmembrane region" description="Helical" evidence="10">
    <location>
        <begin position="44"/>
        <end position="64"/>
    </location>
</feature>
<evidence type="ECO:0000256" key="10">
    <source>
        <dbReference type="RuleBase" id="RU351113"/>
    </source>
</evidence>
<dbReference type="InterPro" id="IPR004117">
    <property type="entry name" value="7tm6_olfct_rcpt"/>
</dbReference>
<evidence type="ECO:0000256" key="8">
    <source>
        <dbReference type="ARBA" id="ARBA00023170"/>
    </source>
</evidence>
<keyword evidence="7 10" id="KW-0472">Membrane</keyword>
<sequence>MLLDTFAYRTLKTYDYCKLLLWIPKVLLETIFLWPTTKNHELKSTFACIVNVLIMTFIEIGLFLNLSSVDSIPRLVFIMSLVLGAFQSIYKILIIWYKAKYVKDLIDDVMTKFWPYDLIEGKVKEDIRRFYVIFTCIMTPLVGVGLCWGIGFLIPPYFFRKLPFPIEYGFEWSTTPTYEILYIIQSFGYQVVMLCGVCGTDTLFISIGASAVTQYRILHQCLASLNKEDMVNINNKLDKFVDRDLTKSHDRVKEFFVRCLKHHQLLLEFTGKINNAFGLVVLIQLSCSVAGICVAALLVSRPDFSADLIFFTCILVVAYLNQLLIYCIIGNQLYYEASLLPESIYASNWIELKDKTMKKDVMFLIHHSQQIPKLSAYSLYNVDMNSYLKVVKLAFSVYTLLLKLQDKQANKIE</sequence>
<accession>A0A6P7FN06</accession>